<dbReference type="PANTHER" id="PTHR43370">
    <property type="entry name" value="SUGAR ABC TRANSPORTER INTEGRAL MEMBRANE PROTEIN-RELATED"/>
    <property type="match status" value="1"/>
</dbReference>
<accession>A0A8J7AF65</accession>
<evidence type="ECO:0000313" key="2">
    <source>
        <dbReference type="Proteomes" id="UP000636505"/>
    </source>
</evidence>
<gene>
    <name evidence="1" type="ORF">IQ241_13345</name>
</gene>
<dbReference type="Proteomes" id="UP000636505">
    <property type="component" value="Unassembled WGS sequence"/>
</dbReference>
<dbReference type="EMBL" id="JADEXG010000029">
    <property type="protein sequence ID" value="MBE9078266.1"/>
    <property type="molecule type" value="Genomic_DNA"/>
</dbReference>
<proteinExistence type="predicted"/>
<evidence type="ECO:0000313" key="1">
    <source>
        <dbReference type="EMBL" id="MBE9078266.1"/>
    </source>
</evidence>
<comment type="caution">
    <text evidence="1">The sequence shown here is derived from an EMBL/GenBank/DDBJ whole genome shotgun (WGS) entry which is preliminary data.</text>
</comment>
<protein>
    <submittedName>
        <fullName evidence="1">Uncharacterized protein</fullName>
    </submittedName>
</protein>
<reference evidence="1" key="1">
    <citation type="submission" date="2020-10" db="EMBL/GenBank/DDBJ databases">
        <authorList>
            <person name="Castelo-Branco R."/>
            <person name="Eusebio N."/>
            <person name="Adriana R."/>
            <person name="Vieira A."/>
            <person name="Brugerolle De Fraissinette N."/>
            <person name="Rezende De Castro R."/>
            <person name="Schneider M.P."/>
            <person name="Vasconcelos V."/>
            <person name="Leao P.N."/>
        </authorList>
    </citation>
    <scope>NUCLEOTIDE SEQUENCE</scope>
    <source>
        <strain evidence="1">LEGE 07310</strain>
    </source>
</reference>
<name>A0A8J7AF65_9CYAN</name>
<organism evidence="1 2">
    <name type="scientific">Vasconcelosia minhoensis LEGE 07310</name>
    <dbReference type="NCBI Taxonomy" id="915328"/>
    <lineage>
        <taxon>Bacteria</taxon>
        <taxon>Bacillati</taxon>
        <taxon>Cyanobacteriota</taxon>
        <taxon>Cyanophyceae</taxon>
        <taxon>Nodosilineales</taxon>
        <taxon>Cymatolegaceae</taxon>
        <taxon>Vasconcelosia</taxon>
        <taxon>Vasconcelosia minhoensis</taxon>
    </lineage>
</organism>
<dbReference type="PANTHER" id="PTHR43370:SF1">
    <property type="entry name" value="GUANOSINE ABC TRANSPORTER PERMEASE PROTEIN NUPQ"/>
    <property type="match status" value="1"/>
</dbReference>
<sequence>MTYGLFKTRFGLSLRAVGEYPQAAGSAEISVALVRHAAVFLSGCLSRLGGAYLTPAHVQFTARRYSANARTVP</sequence>
<dbReference type="AlphaFoldDB" id="A0A8J7AF65"/>
<keyword evidence="2" id="KW-1185">Reference proteome</keyword>